<comment type="subcellular location">
    <subcellularLocation>
        <location evidence="1">Cell inner membrane</location>
        <topology evidence="1">Multi-pass membrane protein</topology>
    </subcellularLocation>
</comment>
<protein>
    <submittedName>
        <fullName evidence="10">HAMP domain-containing protein</fullName>
    </submittedName>
</protein>
<evidence type="ECO:0000256" key="6">
    <source>
        <dbReference type="SAM" id="Phobius"/>
    </source>
</evidence>
<dbReference type="Gene3D" id="1.10.287.950">
    <property type="entry name" value="Methyl-accepting chemotaxis protein"/>
    <property type="match status" value="1"/>
</dbReference>
<dbReference type="GO" id="GO:0005886">
    <property type="term" value="C:plasma membrane"/>
    <property type="evidence" value="ECO:0007669"/>
    <property type="project" value="UniProtKB-SubCell"/>
</dbReference>
<dbReference type="AlphaFoldDB" id="A0A545SZ60"/>
<comment type="similarity">
    <text evidence="4">Belongs to the methyl-accepting chemotaxis (MCP) protein family.</text>
</comment>
<evidence type="ECO:0000313" key="11">
    <source>
        <dbReference type="Proteomes" id="UP000315252"/>
    </source>
</evidence>
<proteinExistence type="inferred from homology"/>
<dbReference type="EMBL" id="VHSH01000018">
    <property type="protein sequence ID" value="TQV70263.1"/>
    <property type="molecule type" value="Genomic_DNA"/>
</dbReference>
<evidence type="ECO:0000256" key="4">
    <source>
        <dbReference type="ARBA" id="ARBA00029447"/>
    </source>
</evidence>
<dbReference type="CDD" id="cd19410">
    <property type="entry name" value="HK9-like_sensor"/>
    <property type="match status" value="2"/>
</dbReference>
<dbReference type="PROSITE" id="PS50111">
    <property type="entry name" value="CHEMOTAXIS_TRANSDUC_2"/>
    <property type="match status" value="1"/>
</dbReference>
<dbReference type="Pfam" id="PF00015">
    <property type="entry name" value="MCPsignal"/>
    <property type="match status" value="1"/>
</dbReference>
<evidence type="ECO:0000259" key="7">
    <source>
        <dbReference type="PROSITE" id="PS50111"/>
    </source>
</evidence>
<comment type="caution">
    <text evidence="10">The sequence shown here is derived from an EMBL/GenBank/DDBJ whole genome shotgun (WGS) entry which is preliminary data.</text>
</comment>
<feature type="domain" description="Methyl-accepting transducer" evidence="7">
    <location>
        <begin position="467"/>
        <end position="703"/>
    </location>
</feature>
<keyword evidence="3 5" id="KW-0807">Transducer</keyword>
<accession>A0A545SZ60</accession>
<dbReference type="CDD" id="cd06225">
    <property type="entry name" value="HAMP"/>
    <property type="match status" value="1"/>
</dbReference>
<dbReference type="PROSITE" id="PS50192">
    <property type="entry name" value="T_SNARE"/>
    <property type="match status" value="1"/>
</dbReference>
<dbReference type="OrthoDB" id="8482111at2"/>
<dbReference type="SMART" id="SM00283">
    <property type="entry name" value="MA"/>
    <property type="match status" value="1"/>
</dbReference>
<dbReference type="RefSeq" id="WP_142899814.1">
    <property type="nucleotide sequence ID" value="NZ_ML660069.1"/>
</dbReference>
<dbReference type="PRINTS" id="PR00260">
    <property type="entry name" value="CHEMTRNSDUCR"/>
</dbReference>
<dbReference type="PROSITE" id="PS50885">
    <property type="entry name" value="HAMP"/>
    <property type="match status" value="1"/>
</dbReference>
<feature type="transmembrane region" description="Helical" evidence="6">
    <location>
        <begin position="12"/>
        <end position="31"/>
    </location>
</feature>
<dbReference type="GO" id="GO:0004888">
    <property type="term" value="F:transmembrane signaling receptor activity"/>
    <property type="evidence" value="ECO:0007669"/>
    <property type="project" value="InterPro"/>
</dbReference>
<keyword evidence="2" id="KW-0997">Cell inner membrane</keyword>
<gene>
    <name evidence="10" type="ORF">FKG95_28205</name>
</gene>
<dbReference type="PANTHER" id="PTHR32089:SF112">
    <property type="entry name" value="LYSOZYME-LIKE PROTEIN-RELATED"/>
    <property type="match status" value="1"/>
</dbReference>
<keyword evidence="2" id="KW-1003">Cell membrane</keyword>
<dbReference type="GO" id="GO:0007165">
    <property type="term" value="P:signal transduction"/>
    <property type="evidence" value="ECO:0007669"/>
    <property type="project" value="UniProtKB-KW"/>
</dbReference>
<dbReference type="InterPro" id="IPR004089">
    <property type="entry name" value="MCPsignal_dom"/>
</dbReference>
<dbReference type="SMART" id="SM00304">
    <property type="entry name" value="HAMP"/>
    <property type="match status" value="1"/>
</dbReference>
<dbReference type="InterPro" id="IPR007891">
    <property type="entry name" value="CHASE3"/>
</dbReference>
<evidence type="ECO:0000256" key="3">
    <source>
        <dbReference type="ARBA" id="ARBA00023224"/>
    </source>
</evidence>
<organism evidence="10 11">
    <name type="scientific">Denitrobaculum tricleocarpae</name>
    <dbReference type="NCBI Taxonomy" id="2591009"/>
    <lineage>
        <taxon>Bacteria</taxon>
        <taxon>Pseudomonadati</taxon>
        <taxon>Pseudomonadota</taxon>
        <taxon>Alphaproteobacteria</taxon>
        <taxon>Rhodospirillales</taxon>
        <taxon>Rhodospirillaceae</taxon>
        <taxon>Denitrobaculum</taxon>
    </lineage>
</organism>
<keyword evidence="6" id="KW-1133">Transmembrane helix</keyword>
<dbReference type="Proteomes" id="UP000315252">
    <property type="component" value="Unassembled WGS sequence"/>
</dbReference>
<dbReference type="Pfam" id="PF05227">
    <property type="entry name" value="CHASE3"/>
    <property type="match status" value="2"/>
</dbReference>
<dbReference type="PANTHER" id="PTHR32089">
    <property type="entry name" value="METHYL-ACCEPTING CHEMOTAXIS PROTEIN MCPB"/>
    <property type="match status" value="1"/>
</dbReference>
<dbReference type="Pfam" id="PF00672">
    <property type="entry name" value="HAMP"/>
    <property type="match status" value="1"/>
</dbReference>
<evidence type="ECO:0000259" key="9">
    <source>
        <dbReference type="PROSITE" id="PS50885"/>
    </source>
</evidence>
<dbReference type="InterPro" id="IPR004090">
    <property type="entry name" value="Chemotax_Me-accpt_rcpt"/>
</dbReference>
<dbReference type="InterPro" id="IPR000727">
    <property type="entry name" value="T_SNARE_dom"/>
</dbReference>
<reference evidence="10 11" key="1">
    <citation type="submission" date="2019-06" db="EMBL/GenBank/DDBJ databases">
        <title>Whole genome sequence for Rhodospirillaceae sp. R148.</title>
        <authorList>
            <person name="Wang G."/>
        </authorList>
    </citation>
    <scope>NUCLEOTIDE SEQUENCE [LARGE SCALE GENOMIC DNA]</scope>
    <source>
        <strain evidence="10 11">R148</strain>
    </source>
</reference>
<evidence type="ECO:0000313" key="10">
    <source>
        <dbReference type="EMBL" id="TQV70263.1"/>
    </source>
</evidence>
<sequence length="723" mass="76451">MNWSSIKTKPKVLFGISIPLIFTLALGVIAITSINKITTTAGWVNHTYKVLGKADAIVAAAVDMETGMRGFLLAGKDEFLEPYNNGEKATYEGITSLQEVVSDNPGQVARLGEVEKVLREWQAEVTTPTIKLRRDIGDAETMNDMAALVGQAKGKAFFDRFRDQIATFIERERVLLVQRESDFAELLRAPSVDSSLAEQTIGWVTHTYRVMAQANDIIAAAVDMETGMRGYLLAGKEEFLEPYNAGSARFFDLTASLSETVSDNPAQVALLSEVNETIKSWQTGVTEPMIGLRRQIGSAKTMDDMADLIGEARGKVYFDRFRALMADFSAEEAALMEIRKQQNLETETSTDVAIVSGIIVSLVLGGGIGWIIGSSIAGPIGRMTAAMGRLAEGEKSTEIPGTERGDEVGAMAKAVQVFKDNMIKADELTAQQETERAAREQRAKRIEGLTRGFDRQVGEVINSVVSATEQMGATAQSMTVMAQSASESSGSVAAASQQASNNVQTVAAASEELSASITEISSQVATSSSTANAAVNAAEQATEKVQGLVLASQKVGEVINLINDIAEQTNLLALNATIEAARAGEAGKGFAVVASEVKNLASQTSKATDEIAEQVSGIQNATGEAVGAIDEIAKSIGQVNEVAGAIAAAVEEQGAATGEISRNAQEAASGTEQVDRNIADVSKASAETGNAANEVLDASKGLSQQTELLRGEVDRFLSAVKAA</sequence>
<keyword evidence="6" id="KW-0812">Transmembrane</keyword>
<keyword evidence="11" id="KW-1185">Reference proteome</keyword>
<evidence type="ECO:0000256" key="1">
    <source>
        <dbReference type="ARBA" id="ARBA00004429"/>
    </source>
</evidence>
<dbReference type="SUPFAM" id="SSF58104">
    <property type="entry name" value="Methyl-accepting chemotaxis protein (MCP) signaling domain"/>
    <property type="match status" value="1"/>
</dbReference>
<keyword evidence="6" id="KW-0472">Membrane</keyword>
<dbReference type="Gene3D" id="1.10.8.500">
    <property type="entry name" value="HAMP domain in histidine kinase"/>
    <property type="match status" value="1"/>
</dbReference>
<feature type="domain" description="T-SNARE coiled-coil homology" evidence="8">
    <location>
        <begin position="619"/>
        <end position="681"/>
    </location>
</feature>
<dbReference type="GO" id="GO:0006935">
    <property type="term" value="P:chemotaxis"/>
    <property type="evidence" value="ECO:0007669"/>
    <property type="project" value="InterPro"/>
</dbReference>
<dbReference type="InterPro" id="IPR003660">
    <property type="entry name" value="HAMP_dom"/>
</dbReference>
<evidence type="ECO:0000256" key="5">
    <source>
        <dbReference type="PROSITE-ProRule" id="PRU00284"/>
    </source>
</evidence>
<evidence type="ECO:0000256" key="2">
    <source>
        <dbReference type="ARBA" id="ARBA00022519"/>
    </source>
</evidence>
<name>A0A545SZ60_9PROT</name>
<evidence type="ECO:0000259" key="8">
    <source>
        <dbReference type="PROSITE" id="PS50192"/>
    </source>
</evidence>
<feature type="domain" description="HAMP" evidence="9">
    <location>
        <begin position="374"/>
        <end position="427"/>
    </location>
</feature>